<dbReference type="GO" id="GO:0000160">
    <property type="term" value="P:phosphorelay signal transduction system"/>
    <property type="evidence" value="ECO:0007669"/>
    <property type="project" value="InterPro"/>
</dbReference>
<dbReference type="PANTHER" id="PTHR43081:SF1">
    <property type="entry name" value="ADENYLATE CYCLASE, TERMINAL-DIFFERENTIATION SPECIFIC"/>
    <property type="match status" value="1"/>
</dbReference>
<comment type="caution">
    <text evidence="5">The sequence shown here is derived from an EMBL/GenBank/DDBJ whole genome shotgun (WGS) entry which is preliminary data.</text>
</comment>
<dbReference type="Gene3D" id="3.30.70.1230">
    <property type="entry name" value="Nucleotide cyclase"/>
    <property type="match status" value="1"/>
</dbReference>
<feature type="modified residue" description="4-aspartylphosphate" evidence="2">
    <location>
        <position position="82"/>
    </location>
</feature>
<organism evidence="5 6">
    <name type="scientific">Iningainema tapete BLCC-T55</name>
    <dbReference type="NCBI Taxonomy" id="2748662"/>
    <lineage>
        <taxon>Bacteria</taxon>
        <taxon>Bacillati</taxon>
        <taxon>Cyanobacteriota</taxon>
        <taxon>Cyanophyceae</taxon>
        <taxon>Nostocales</taxon>
        <taxon>Scytonemataceae</taxon>
        <taxon>Iningainema tapete</taxon>
    </lineage>
</organism>
<dbReference type="GO" id="GO:0004016">
    <property type="term" value="F:adenylate cyclase activity"/>
    <property type="evidence" value="ECO:0007669"/>
    <property type="project" value="UniProtKB-ARBA"/>
</dbReference>
<dbReference type="Pfam" id="PF00211">
    <property type="entry name" value="Guanylate_cyc"/>
    <property type="match status" value="1"/>
</dbReference>
<dbReference type="PROSITE" id="PS50125">
    <property type="entry name" value="GUANYLATE_CYCLASE_2"/>
    <property type="match status" value="1"/>
</dbReference>
<dbReference type="InterPro" id="IPR029787">
    <property type="entry name" value="Nucleotide_cyclase"/>
</dbReference>
<dbReference type="SUPFAM" id="SSF55073">
    <property type="entry name" value="Nucleotide cyclase"/>
    <property type="match status" value="1"/>
</dbReference>
<dbReference type="EMBL" id="JACXAE010000064">
    <property type="protein sequence ID" value="MBD2774155.1"/>
    <property type="molecule type" value="Genomic_DNA"/>
</dbReference>
<dbReference type="Proteomes" id="UP000629098">
    <property type="component" value="Unassembled WGS sequence"/>
</dbReference>
<evidence type="ECO:0000313" key="6">
    <source>
        <dbReference type="Proteomes" id="UP000629098"/>
    </source>
</evidence>
<gene>
    <name evidence="5" type="ORF">ICL16_19265</name>
</gene>
<evidence type="ECO:0000259" key="3">
    <source>
        <dbReference type="PROSITE" id="PS50110"/>
    </source>
</evidence>
<evidence type="ECO:0000313" key="5">
    <source>
        <dbReference type="EMBL" id="MBD2774155.1"/>
    </source>
</evidence>
<feature type="domain" description="Guanylate cyclase" evidence="4">
    <location>
        <begin position="212"/>
        <end position="344"/>
    </location>
</feature>
<dbReference type="InterPro" id="IPR011006">
    <property type="entry name" value="CheY-like_superfamily"/>
</dbReference>
<dbReference type="PROSITE" id="PS50110">
    <property type="entry name" value="RESPONSE_REGULATORY"/>
    <property type="match status" value="1"/>
</dbReference>
<comment type="similarity">
    <text evidence="1">Belongs to the adenylyl cyclase class-3 family.</text>
</comment>
<dbReference type="AlphaFoldDB" id="A0A8J6XDM8"/>
<accession>A0A8J6XDM8</accession>
<proteinExistence type="inferred from homology"/>
<evidence type="ECO:0000259" key="4">
    <source>
        <dbReference type="PROSITE" id="PS50125"/>
    </source>
</evidence>
<reference evidence="5" key="1">
    <citation type="submission" date="2020-09" db="EMBL/GenBank/DDBJ databases">
        <title>Iningainema tapete sp. nov. (Scytonemataceae, Cyanobacteria) from greenhouses in central Florida (USA) produces two types of nodularin with biosynthetic potential for microcystin-LR and anabaenopeptins.</title>
        <authorList>
            <person name="Berthold D.E."/>
            <person name="Lefler F.W."/>
            <person name="Huang I.-S."/>
            <person name="Abdulla H."/>
            <person name="Zimba P.V."/>
            <person name="Laughinghouse H.D. IV."/>
        </authorList>
    </citation>
    <scope>NUCLEOTIDE SEQUENCE</scope>
    <source>
        <strain evidence="5">BLCCT55</strain>
    </source>
</reference>
<evidence type="ECO:0000256" key="2">
    <source>
        <dbReference type="PROSITE-ProRule" id="PRU00169"/>
    </source>
</evidence>
<dbReference type="SMART" id="SM00044">
    <property type="entry name" value="CYCc"/>
    <property type="match status" value="1"/>
</dbReference>
<dbReference type="Pfam" id="PF00072">
    <property type="entry name" value="Response_reg"/>
    <property type="match status" value="1"/>
</dbReference>
<dbReference type="SUPFAM" id="SSF52172">
    <property type="entry name" value="CheY-like"/>
    <property type="match status" value="1"/>
</dbReference>
<dbReference type="CDD" id="cd17575">
    <property type="entry name" value="REC_WspR-like"/>
    <property type="match status" value="1"/>
</dbReference>
<dbReference type="InterPro" id="IPR001789">
    <property type="entry name" value="Sig_transdc_resp-reg_receiver"/>
</dbReference>
<sequence>MRSPKLVKSIYLVYLFKAMTNSKLSWTEHPVTVLLIDDQPMIGEAVRRMLEPETDITFHYCSDPAVAIPKALEVAPTVILQDLVMPDIDGLLLLRFFRAHPATKDVPMIVLSSKEEPKIKAEAFSLGANDYLVKLPDKVELIARIRYHSKGYISLLQRNEAYQEIQNYSNKLENSNELIRRVFGRYLSDEIVANLLETPEGLKLGGERRKISILTSDLRGFTSLSEKLSPEEVLKILNFYLGFMADVITQYQGTIDEFMGDGILVLFGAPTPRVDDAVRAVACAVAMQLAMVPVNEQMKQWGLSPLEMGIGINTGEVVVGNIGSEKRTKYGVVGSQINLTYRIESYTTGGQILISESTLKEAGSIVKIEGQKQVTPKGVNQPINIYEVGGISGEYNLFLSKAEEEFFPLRETIKIQYSIVEGKDVSDTAFLGNLVELSAKGALIRRDSVGGCPLALSNIKLNLVVPDQATASEDVYAKVLDIAQNGSFYIQFTTKPIHVAAHLDAIYKSISVKSKVA</sequence>
<evidence type="ECO:0000256" key="1">
    <source>
        <dbReference type="ARBA" id="ARBA00005381"/>
    </source>
</evidence>
<dbReference type="InterPro" id="IPR050697">
    <property type="entry name" value="Adenylyl/Guanylyl_Cyclase_3/4"/>
</dbReference>
<dbReference type="InterPro" id="IPR001054">
    <property type="entry name" value="A/G_cyclase"/>
</dbReference>
<keyword evidence="2" id="KW-0597">Phosphoprotein</keyword>
<keyword evidence="6" id="KW-1185">Reference proteome</keyword>
<name>A0A8J6XDM8_9CYAN</name>
<dbReference type="CDD" id="cd07302">
    <property type="entry name" value="CHD"/>
    <property type="match status" value="1"/>
</dbReference>
<protein>
    <submittedName>
        <fullName evidence="5">Response regulator</fullName>
    </submittedName>
</protein>
<dbReference type="SMART" id="SM00448">
    <property type="entry name" value="REC"/>
    <property type="match status" value="1"/>
</dbReference>
<dbReference type="PANTHER" id="PTHR43081">
    <property type="entry name" value="ADENYLATE CYCLASE, TERMINAL-DIFFERENTIATION SPECIFIC-RELATED"/>
    <property type="match status" value="1"/>
</dbReference>
<feature type="domain" description="Response regulatory" evidence="3">
    <location>
        <begin position="32"/>
        <end position="149"/>
    </location>
</feature>
<dbReference type="Gene3D" id="3.40.50.2300">
    <property type="match status" value="1"/>
</dbReference>
<dbReference type="GO" id="GO:0009190">
    <property type="term" value="P:cyclic nucleotide biosynthetic process"/>
    <property type="evidence" value="ECO:0007669"/>
    <property type="project" value="InterPro"/>
</dbReference>